<name>A0A845A0M0_9SPHN</name>
<dbReference type="RefSeq" id="WP_131452553.1">
    <property type="nucleotide sequence ID" value="NZ_BMJK01000001.1"/>
</dbReference>
<dbReference type="Proteomes" id="UP000460626">
    <property type="component" value="Unassembled WGS sequence"/>
</dbReference>
<dbReference type="AlphaFoldDB" id="A0A845A0M0"/>
<accession>A0A845A0M0</accession>
<organism evidence="1 2">
    <name type="scientific">Aurantiacibacter arachoides</name>
    <dbReference type="NCBI Taxonomy" id="1850444"/>
    <lineage>
        <taxon>Bacteria</taxon>
        <taxon>Pseudomonadati</taxon>
        <taxon>Pseudomonadota</taxon>
        <taxon>Alphaproteobacteria</taxon>
        <taxon>Sphingomonadales</taxon>
        <taxon>Erythrobacteraceae</taxon>
        <taxon>Aurantiacibacter</taxon>
    </lineage>
</organism>
<dbReference type="EMBL" id="WTYH01000001">
    <property type="protein sequence ID" value="MXO93264.1"/>
    <property type="molecule type" value="Genomic_DNA"/>
</dbReference>
<protein>
    <submittedName>
        <fullName evidence="1">Uncharacterized protein</fullName>
    </submittedName>
</protein>
<evidence type="ECO:0000313" key="1">
    <source>
        <dbReference type="EMBL" id="MXO93264.1"/>
    </source>
</evidence>
<comment type="caution">
    <text evidence="1">The sequence shown here is derived from an EMBL/GenBank/DDBJ whole genome shotgun (WGS) entry which is preliminary data.</text>
</comment>
<gene>
    <name evidence="1" type="ORF">GRI62_06540</name>
</gene>
<reference evidence="1 2" key="1">
    <citation type="submission" date="2019-12" db="EMBL/GenBank/DDBJ databases">
        <title>Genomic-based taxomic classification of the family Erythrobacteraceae.</title>
        <authorList>
            <person name="Xu L."/>
        </authorList>
    </citation>
    <scope>NUCLEOTIDE SEQUENCE [LARGE SCALE GENOMIC DNA]</scope>
    <source>
        <strain evidence="1 2">RC4-10-4</strain>
    </source>
</reference>
<sequence>MKDEQGWLTSANLRDVLAEVTPGAGTQELIDALGRGYITGRAKYVDVVKSAGRLISEHENWNIPRKLWSHRNSRLDLESDQFEGRVAINEGGLLGVVGAAEFRCDRLLFNQAEVREFFKLPPVSAGSGSETGGRKKGRSPAAGWPIFAAALALWVERQNDTADQFAALGSDELWKQIDTILTVEWGREGLARTTFQPAIQEFLKRMKEEAVRRE</sequence>
<evidence type="ECO:0000313" key="2">
    <source>
        <dbReference type="Proteomes" id="UP000460626"/>
    </source>
</evidence>
<proteinExistence type="predicted"/>
<keyword evidence="2" id="KW-1185">Reference proteome</keyword>